<evidence type="ECO:0000256" key="1">
    <source>
        <dbReference type="ARBA" id="ARBA00022741"/>
    </source>
</evidence>
<dbReference type="GO" id="GO:0006310">
    <property type="term" value="P:DNA recombination"/>
    <property type="evidence" value="ECO:0007669"/>
    <property type="project" value="TreeGrafter"/>
</dbReference>
<reference evidence="4" key="1">
    <citation type="submission" date="2020-05" db="EMBL/GenBank/DDBJ databases">
        <authorList>
            <person name="Chiriac C."/>
            <person name="Salcher M."/>
            <person name="Ghai R."/>
            <person name="Kavagutti S V."/>
        </authorList>
    </citation>
    <scope>NUCLEOTIDE SEQUENCE</scope>
</reference>
<proteinExistence type="predicted"/>
<evidence type="ECO:0000256" key="3">
    <source>
        <dbReference type="ARBA" id="ARBA00023125"/>
    </source>
</evidence>
<gene>
    <name evidence="4" type="ORF">UFOPK1493_03530</name>
</gene>
<name>A0A6J6FKH8_9ZZZZ</name>
<keyword evidence="2" id="KW-0067">ATP-binding</keyword>
<dbReference type="PANTHER" id="PTHR30580">
    <property type="entry name" value="PRIMOSOMAL PROTEIN N"/>
    <property type="match status" value="1"/>
</dbReference>
<sequence length="334" mass="36884">MAIERARRLRIPIVLVSPCPTVSALAWSGTRWMRPSTAAERDGWPIVELVDRRGEDPWKRSLVTSRLIQALRDPSLRVVCVHNTPGRARLLACRTCRSLLECERCEAAVHQRDDRTLECRRCGTTRPPVCQACGSTALANVRPGVSRLREELESAAARRVVAVTGTSEEQLDDADVHVGTEAVLHRVPEADVVAFLDIDAELLAPRYRAAEQAMALLVRAARLLGPRRPERRLLVQTFRPEHEVLQAALLSDPGRLAKAEAKRRRELGLPPFSALARLSGDGAAEFVDLLPVPAAADGDGFLVRAADWDELGDLLSDTPRPSSRLRIEVDPARR</sequence>
<keyword evidence="3" id="KW-0238">DNA-binding</keyword>
<dbReference type="GO" id="GO:0006270">
    <property type="term" value="P:DNA replication initiation"/>
    <property type="evidence" value="ECO:0007669"/>
    <property type="project" value="TreeGrafter"/>
</dbReference>
<dbReference type="PANTHER" id="PTHR30580:SF0">
    <property type="entry name" value="PRIMOSOMAL PROTEIN N"/>
    <property type="match status" value="1"/>
</dbReference>
<dbReference type="GO" id="GO:0003677">
    <property type="term" value="F:DNA binding"/>
    <property type="evidence" value="ECO:0007669"/>
    <property type="project" value="UniProtKB-KW"/>
</dbReference>
<evidence type="ECO:0000256" key="2">
    <source>
        <dbReference type="ARBA" id="ARBA00022840"/>
    </source>
</evidence>
<dbReference type="GO" id="GO:0043138">
    <property type="term" value="F:3'-5' DNA helicase activity"/>
    <property type="evidence" value="ECO:0007669"/>
    <property type="project" value="TreeGrafter"/>
</dbReference>
<organism evidence="4">
    <name type="scientific">freshwater metagenome</name>
    <dbReference type="NCBI Taxonomy" id="449393"/>
    <lineage>
        <taxon>unclassified sequences</taxon>
        <taxon>metagenomes</taxon>
        <taxon>ecological metagenomes</taxon>
    </lineage>
</organism>
<dbReference type="AlphaFoldDB" id="A0A6J6FKH8"/>
<keyword evidence="1" id="KW-0547">Nucleotide-binding</keyword>
<protein>
    <submittedName>
        <fullName evidence="4">Unannotated protein</fullName>
    </submittedName>
</protein>
<accession>A0A6J6FKH8</accession>
<evidence type="ECO:0000313" key="4">
    <source>
        <dbReference type="EMBL" id="CAB4587473.1"/>
    </source>
</evidence>
<dbReference type="GO" id="GO:0006302">
    <property type="term" value="P:double-strand break repair"/>
    <property type="evidence" value="ECO:0007669"/>
    <property type="project" value="TreeGrafter"/>
</dbReference>
<dbReference type="GO" id="GO:0005524">
    <property type="term" value="F:ATP binding"/>
    <property type="evidence" value="ECO:0007669"/>
    <property type="project" value="UniProtKB-KW"/>
</dbReference>
<dbReference type="EMBL" id="CAEZSR010000202">
    <property type="protein sequence ID" value="CAB4587473.1"/>
    <property type="molecule type" value="Genomic_DNA"/>
</dbReference>